<evidence type="ECO:0000256" key="4">
    <source>
        <dbReference type="RuleBase" id="RU003671"/>
    </source>
</evidence>
<dbReference type="Gene3D" id="3.70.10.10">
    <property type="match status" value="1"/>
</dbReference>
<evidence type="ECO:0000259" key="6">
    <source>
        <dbReference type="Pfam" id="PF00705"/>
    </source>
</evidence>
<dbReference type="InterPro" id="IPR000730">
    <property type="entry name" value="Pr_cel_nuc_antig"/>
</dbReference>
<dbReference type="GO" id="GO:0030337">
    <property type="term" value="F:DNA polymerase processivity factor activity"/>
    <property type="evidence" value="ECO:0007669"/>
    <property type="project" value="UniProtKB-UniRule"/>
</dbReference>
<comment type="subunit">
    <text evidence="3">Homotrimer. The subunits circularize to form a toroid; DNA passes through its center. Replication factor C (RFC) is required to load the toroid on the DNA.</text>
</comment>
<name>A0A523BBL6_9CREN</name>
<dbReference type="InterPro" id="IPR022649">
    <property type="entry name" value="Pr_cel_nuc_antig_C"/>
</dbReference>
<dbReference type="GO" id="GO:0003677">
    <property type="term" value="F:DNA binding"/>
    <property type="evidence" value="ECO:0007669"/>
    <property type="project" value="UniProtKB-UniRule"/>
</dbReference>
<dbReference type="InterPro" id="IPR022659">
    <property type="entry name" value="Pr_cel_nuc_antig_CS"/>
</dbReference>
<dbReference type="AlphaFoldDB" id="A0A523BBL6"/>
<dbReference type="GO" id="GO:0006272">
    <property type="term" value="P:leading strand elongation"/>
    <property type="evidence" value="ECO:0007669"/>
    <property type="project" value="TreeGrafter"/>
</dbReference>
<evidence type="ECO:0000256" key="3">
    <source>
        <dbReference type="HAMAP-Rule" id="MF_00317"/>
    </source>
</evidence>
<reference evidence="8 9" key="1">
    <citation type="journal article" date="2019" name="Nat. Microbiol.">
        <title>Expanding anaerobic alkane metabolism in the domain of Archaea.</title>
        <authorList>
            <person name="Wang Y."/>
            <person name="Wegener G."/>
            <person name="Hou J."/>
            <person name="Wang F."/>
            <person name="Xiao X."/>
        </authorList>
    </citation>
    <scope>NUCLEOTIDE SEQUENCE [LARGE SCALE GENOMIC DNA]</scope>
    <source>
        <strain evidence="8">WYZ-LMO10</strain>
    </source>
</reference>
<comment type="caution">
    <text evidence="8">The sequence shown here is derived from an EMBL/GenBank/DDBJ whole genome shotgun (WGS) entry which is preliminary data.</text>
</comment>
<keyword evidence="3 4" id="KW-0235">DNA replication</keyword>
<comment type="function">
    <text evidence="3">Sliding clamp subunit that acts as a moving platform for DNA processing. Responsible for tethering the catalytic subunit of DNA polymerase and other proteins to DNA during high-speed replication.</text>
</comment>
<evidence type="ECO:0000256" key="2">
    <source>
        <dbReference type="ARBA" id="ARBA00023125"/>
    </source>
</evidence>
<comment type="similarity">
    <text evidence="1 3 4">Belongs to the PCNA family.</text>
</comment>
<dbReference type="HAMAP" id="MF_00317">
    <property type="entry name" value="DNApol_clamp_arch"/>
    <property type="match status" value="1"/>
</dbReference>
<dbReference type="CDD" id="cd00577">
    <property type="entry name" value="PCNA"/>
    <property type="match status" value="1"/>
</dbReference>
<dbReference type="PRINTS" id="PR00339">
    <property type="entry name" value="PCNACYCLIN"/>
</dbReference>
<gene>
    <name evidence="3 8" type="primary">pcn</name>
    <name evidence="8" type="ORF">DSO08_04440</name>
</gene>
<dbReference type="NCBIfam" id="TIGR00590">
    <property type="entry name" value="pcna"/>
    <property type="match status" value="1"/>
</dbReference>
<protein>
    <recommendedName>
        <fullName evidence="3">DNA polymerase sliding clamp</fullName>
    </recommendedName>
    <alternativeName>
        <fullName evidence="3">Proliferating cell nuclear antigen homolog</fullName>
        <shortName evidence="3">PCNA</shortName>
    </alternativeName>
</protein>
<evidence type="ECO:0000256" key="5">
    <source>
        <dbReference type="RuleBase" id="RU003673"/>
    </source>
</evidence>
<keyword evidence="2 3" id="KW-0238">DNA-binding</keyword>
<feature type="domain" description="Proliferating cell nuclear antigen PCNA C-terminal" evidence="7">
    <location>
        <begin position="125"/>
        <end position="245"/>
    </location>
</feature>
<comment type="function">
    <text evidence="5">Sliding clamp subunit. Responsible for tethering the catalytic subunit of DNA polymerase to DNA during high-speed replication.</text>
</comment>
<dbReference type="PANTHER" id="PTHR11352">
    <property type="entry name" value="PROLIFERATING CELL NUCLEAR ANTIGEN"/>
    <property type="match status" value="1"/>
</dbReference>
<dbReference type="NCBIfam" id="NF002221">
    <property type="entry name" value="PRK01115.1-4"/>
    <property type="match status" value="1"/>
</dbReference>
<feature type="domain" description="Proliferating cell nuclear antigen PCNA N-terminal" evidence="6">
    <location>
        <begin position="1"/>
        <end position="107"/>
    </location>
</feature>
<dbReference type="Pfam" id="PF00705">
    <property type="entry name" value="PCNA_N"/>
    <property type="match status" value="1"/>
</dbReference>
<dbReference type="InterPro" id="IPR022648">
    <property type="entry name" value="Pr_cel_nuc_antig_N"/>
</dbReference>
<evidence type="ECO:0000313" key="9">
    <source>
        <dbReference type="Proteomes" id="UP000315399"/>
    </source>
</evidence>
<accession>A0A523BBL6</accession>
<dbReference type="Pfam" id="PF02747">
    <property type="entry name" value="PCNA_C"/>
    <property type="match status" value="1"/>
</dbReference>
<evidence type="ECO:0000259" key="7">
    <source>
        <dbReference type="Pfam" id="PF02747"/>
    </source>
</evidence>
<organism evidence="8 9">
    <name type="scientific">Thermoproteota archaeon</name>
    <dbReference type="NCBI Taxonomy" id="2056631"/>
    <lineage>
        <taxon>Archaea</taxon>
        <taxon>Thermoproteota</taxon>
    </lineage>
</organism>
<dbReference type="InterPro" id="IPR046938">
    <property type="entry name" value="DNA_clamp_sf"/>
</dbReference>
<evidence type="ECO:0000256" key="1">
    <source>
        <dbReference type="ARBA" id="ARBA00010462"/>
    </source>
</evidence>
<evidence type="ECO:0000313" key="8">
    <source>
        <dbReference type="EMBL" id="TDA38252.1"/>
    </source>
</evidence>
<dbReference type="PANTHER" id="PTHR11352:SF0">
    <property type="entry name" value="PROLIFERATING CELL NUCLEAR ANTIGEN"/>
    <property type="match status" value="1"/>
</dbReference>
<dbReference type="GO" id="GO:0006275">
    <property type="term" value="P:regulation of DNA replication"/>
    <property type="evidence" value="ECO:0007669"/>
    <property type="project" value="UniProtKB-UniRule"/>
</dbReference>
<sequence>MFKAVLADSKIWRNIIESISTLVEEGVFIADPTGIRLRAMDPSRVAMVDMELPKTSFDSYECTEEVPIGVNFDDMKNIMKRTGGNEKLELEKLEKEARLKIRFKGKTSRTFSLPLLDLGKEELSVPRISFLATVKLPASTLMDAIKDAEVVSDFVKITAEDERLRVTASGDRGEVEVEITKDSGELLSIELKESAHALYSLTYLSKMMVASDLSDIAILMFSTDMPLRLDFNLPNGGRIVYYLAPRMEAE</sequence>
<proteinExistence type="inferred from homology"/>
<dbReference type="SUPFAM" id="SSF55979">
    <property type="entry name" value="DNA clamp"/>
    <property type="match status" value="2"/>
</dbReference>
<dbReference type="Proteomes" id="UP000315399">
    <property type="component" value="Unassembled WGS sequence"/>
</dbReference>
<dbReference type="PROSITE" id="PS01251">
    <property type="entry name" value="PCNA_1"/>
    <property type="match status" value="1"/>
</dbReference>
<dbReference type="EMBL" id="QNVH01000042">
    <property type="protein sequence ID" value="TDA38252.1"/>
    <property type="molecule type" value="Genomic_DNA"/>
</dbReference>